<dbReference type="FunFam" id="1.10.287.1080:FF:000001">
    <property type="entry name" value="Nucleoside triphosphate pyrophosphohydrolase"/>
    <property type="match status" value="1"/>
</dbReference>
<dbReference type="GO" id="GO:0006203">
    <property type="term" value="P:dGTP catabolic process"/>
    <property type="evidence" value="ECO:0007669"/>
    <property type="project" value="TreeGrafter"/>
</dbReference>
<dbReference type="Gene3D" id="1.10.287.1080">
    <property type="entry name" value="MazG-like"/>
    <property type="match status" value="2"/>
</dbReference>
<dbReference type="AlphaFoldDB" id="A0A518GN62"/>
<dbReference type="OrthoDB" id="9808939at2"/>
<gene>
    <name evidence="2" type="primary">mazG</name>
    <name evidence="2" type="ORF">Spb1_20120</name>
</gene>
<keyword evidence="3" id="KW-1185">Reference proteome</keyword>
<accession>A0A518GN62</accession>
<reference evidence="2 3" key="1">
    <citation type="submission" date="2019-02" db="EMBL/GenBank/DDBJ databases">
        <title>Deep-cultivation of Planctomycetes and their phenomic and genomic characterization uncovers novel biology.</title>
        <authorList>
            <person name="Wiegand S."/>
            <person name="Jogler M."/>
            <person name="Boedeker C."/>
            <person name="Pinto D."/>
            <person name="Vollmers J."/>
            <person name="Rivas-Marin E."/>
            <person name="Kohn T."/>
            <person name="Peeters S.H."/>
            <person name="Heuer A."/>
            <person name="Rast P."/>
            <person name="Oberbeckmann S."/>
            <person name="Bunk B."/>
            <person name="Jeske O."/>
            <person name="Meyerdierks A."/>
            <person name="Storesund J.E."/>
            <person name="Kallscheuer N."/>
            <person name="Luecker S."/>
            <person name="Lage O.M."/>
            <person name="Pohl T."/>
            <person name="Merkel B.J."/>
            <person name="Hornburger P."/>
            <person name="Mueller R.-W."/>
            <person name="Bruemmer F."/>
            <person name="Labrenz M."/>
            <person name="Spormann A.M."/>
            <person name="Op den Camp H."/>
            <person name="Overmann J."/>
            <person name="Amann R."/>
            <person name="Jetten M.S.M."/>
            <person name="Mascher T."/>
            <person name="Medema M.H."/>
            <person name="Devos D.P."/>
            <person name="Kaster A.-K."/>
            <person name="Ovreas L."/>
            <person name="Rohde M."/>
            <person name="Galperin M.Y."/>
            <person name="Jogler C."/>
        </authorList>
    </citation>
    <scope>NUCLEOTIDE SEQUENCE [LARGE SCALE GENOMIC DNA]</scope>
    <source>
        <strain evidence="2 3">Spb1</strain>
    </source>
</reference>
<dbReference type="EC" id="3.6.1.8" evidence="2"/>
<protein>
    <submittedName>
        <fullName evidence="2">Nucleoside triphosphate pyrophosphohydrolase</fullName>
        <ecNumber evidence="2">3.6.1.8</ecNumber>
    </submittedName>
</protein>
<dbReference type="InterPro" id="IPR048015">
    <property type="entry name" value="NTP-PPase_MazG-like_N"/>
</dbReference>
<dbReference type="InterPro" id="IPR011551">
    <property type="entry name" value="NTP_PyrPHydrolase_MazG"/>
</dbReference>
<dbReference type="Pfam" id="PF03819">
    <property type="entry name" value="MazG"/>
    <property type="match status" value="2"/>
</dbReference>
<proteinExistence type="predicted"/>
<dbReference type="SUPFAM" id="SSF101386">
    <property type="entry name" value="all-alpha NTP pyrophosphatases"/>
    <property type="match status" value="2"/>
</dbReference>
<keyword evidence="2" id="KW-0378">Hydrolase</keyword>
<dbReference type="GO" id="GO:0047693">
    <property type="term" value="F:ATP diphosphatase activity"/>
    <property type="evidence" value="ECO:0007669"/>
    <property type="project" value="UniProtKB-EC"/>
</dbReference>
<dbReference type="NCBIfam" id="NF007113">
    <property type="entry name" value="PRK09562.1"/>
    <property type="match status" value="1"/>
</dbReference>
<dbReference type="InterPro" id="IPR004518">
    <property type="entry name" value="MazG-like_dom"/>
</dbReference>
<dbReference type="EMBL" id="CP036299">
    <property type="protein sequence ID" value="QDV30085.1"/>
    <property type="molecule type" value="Genomic_DNA"/>
</dbReference>
<dbReference type="GO" id="GO:0046052">
    <property type="term" value="P:UTP catabolic process"/>
    <property type="evidence" value="ECO:0007669"/>
    <property type="project" value="TreeGrafter"/>
</dbReference>
<feature type="domain" description="NTP pyrophosphohydrolase MazG-like" evidence="1">
    <location>
        <begin position="235"/>
        <end position="280"/>
    </location>
</feature>
<evidence type="ECO:0000259" key="1">
    <source>
        <dbReference type="Pfam" id="PF03819"/>
    </source>
</evidence>
<dbReference type="GO" id="GO:0046081">
    <property type="term" value="P:dUTP catabolic process"/>
    <property type="evidence" value="ECO:0007669"/>
    <property type="project" value="TreeGrafter"/>
</dbReference>
<dbReference type="PANTHER" id="PTHR30522:SF0">
    <property type="entry name" value="NUCLEOSIDE TRIPHOSPHATE PYROPHOSPHOHYDROLASE"/>
    <property type="match status" value="1"/>
</dbReference>
<dbReference type="RefSeq" id="WP_145298875.1">
    <property type="nucleotide sequence ID" value="NZ_CP036299.1"/>
</dbReference>
<dbReference type="GO" id="GO:0006950">
    <property type="term" value="P:response to stress"/>
    <property type="evidence" value="ECO:0007669"/>
    <property type="project" value="UniProtKB-ARBA"/>
</dbReference>
<dbReference type="InterPro" id="IPR048011">
    <property type="entry name" value="NTP-PPase_MazG-like_C"/>
</dbReference>
<name>A0A518GN62_9PLAN</name>
<dbReference type="Proteomes" id="UP000315349">
    <property type="component" value="Chromosome"/>
</dbReference>
<dbReference type="GO" id="GO:0046061">
    <property type="term" value="P:dATP catabolic process"/>
    <property type="evidence" value="ECO:0007669"/>
    <property type="project" value="TreeGrafter"/>
</dbReference>
<feature type="domain" description="NTP pyrophosphohydrolase MazG-like" evidence="1">
    <location>
        <begin position="62"/>
        <end position="135"/>
    </location>
</feature>
<sequence>MTAHSHASPSSNGKTVTGRALPLSQVSGETPPIDVLLPEFQKFVETIARLRAPDGCPWDRDQTLKSVCKHTLEETYELIEAIEHDDNIAIVEELGDVLLQVVLDAQIGRDEQRFDLIDVIRGVTAKMIHRHPHVFGNKSASTAKDVKVHWENAKQQEKQRESILDGLPREMPALARAARLSEKAARAGYDFPQREMLFSKLNEEIEELQVELFPAGIPEFPPASVEAEIIPDRSIEHAEARERVQSELGDVLFVLANIARRWHINPEEALRSSNQKFERRFRAIETAVQARGKKMSETSLKEMEEIYQQVKRQEKTETHG</sequence>
<dbReference type="GO" id="GO:0046076">
    <property type="term" value="P:dTTP catabolic process"/>
    <property type="evidence" value="ECO:0007669"/>
    <property type="project" value="TreeGrafter"/>
</dbReference>
<dbReference type="CDD" id="cd11529">
    <property type="entry name" value="NTP-PPase_MazG_Cterm"/>
    <property type="match status" value="1"/>
</dbReference>
<organism evidence="2 3">
    <name type="scientific">Planctopirus ephydatiae</name>
    <dbReference type="NCBI Taxonomy" id="2528019"/>
    <lineage>
        <taxon>Bacteria</taxon>
        <taxon>Pseudomonadati</taxon>
        <taxon>Planctomycetota</taxon>
        <taxon>Planctomycetia</taxon>
        <taxon>Planctomycetales</taxon>
        <taxon>Planctomycetaceae</taxon>
        <taxon>Planctopirus</taxon>
    </lineage>
</organism>
<dbReference type="GO" id="GO:0046047">
    <property type="term" value="P:TTP catabolic process"/>
    <property type="evidence" value="ECO:0007669"/>
    <property type="project" value="TreeGrafter"/>
</dbReference>
<dbReference type="KEGG" id="peh:Spb1_20120"/>
<dbReference type="PANTHER" id="PTHR30522">
    <property type="entry name" value="NUCLEOSIDE TRIPHOSPHATE PYROPHOSPHOHYDROLASE"/>
    <property type="match status" value="1"/>
</dbReference>
<evidence type="ECO:0000313" key="3">
    <source>
        <dbReference type="Proteomes" id="UP000315349"/>
    </source>
</evidence>
<evidence type="ECO:0000313" key="2">
    <source>
        <dbReference type="EMBL" id="QDV30085.1"/>
    </source>
</evidence>
<dbReference type="NCBIfam" id="TIGR00444">
    <property type="entry name" value="mazG"/>
    <property type="match status" value="1"/>
</dbReference>
<dbReference type="CDD" id="cd11528">
    <property type="entry name" value="NTP-PPase_MazG_Nterm"/>
    <property type="match status" value="1"/>
</dbReference>